<feature type="domain" description="SnoaL-like" evidence="1">
    <location>
        <begin position="15"/>
        <end position="108"/>
    </location>
</feature>
<comment type="caution">
    <text evidence="2">The sequence shown here is derived from an EMBL/GenBank/DDBJ whole genome shotgun (WGS) entry which is preliminary data.</text>
</comment>
<sequence length="129" mass="15003">MTTLTTDDFRALLARLATLWAARDYATLVRLFSPDVRYADPLRYRLDGRDALLAFFQNDDGLPQRTQWHAAVFDAATQTGAAEYTYDGTHRYHGVALVRLRDGLITHWREYQHVDAREWRDYVGATFFD</sequence>
<dbReference type="RefSeq" id="WP_263542060.1">
    <property type="nucleotide sequence ID" value="NZ_JAOVZO020000009.1"/>
</dbReference>
<dbReference type="Proteomes" id="UP001139971">
    <property type="component" value="Unassembled WGS sequence"/>
</dbReference>
<evidence type="ECO:0000259" key="1">
    <source>
        <dbReference type="Pfam" id="PF12680"/>
    </source>
</evidence>
<gene>
    <name evidence="2" type="ORF">OD750_007860</name>
</gene>
<dbReference type="Gene3D" id="3.10.450.50">
    <property type="match status" value="1"/>
</dbReference>
<keyword evidence="3" id="KW-1185">Reference proteome</keyword>
<dbReference type="InterPro" id="IPR037401">
    <property type="entry name" value="SnoaL-like"/>
</dbReference>
<reference evidence="2" key="1">
    <citation type="submission" date="2023-02" db="EMBL/GenBank/DDBJ databases">
        <title>Tahibacter soli sp. nov. isolated from soil.</title>
        <authorList>
            <person name="Baek J.H."/>
            <person name="Lee J.K."/>
            <person name="Choi D.G."/>
            <person name="Jeon C.O."/>
        </authorList>
    </citation>
    <scope>NUCLEOTIDE SEQUENCE</scope>
    <source>
        <strain evidence="2">BL</strain>
    </source>
</reference>
<proteinExistence type="predicted"/>
<dbReference type="EMBL" id="JAOVZO020000009">
    <property type="protein sequence ID" value="MDC8012459.1"/>
    <property type="molecule type" value="Genomic_DNA"/>
</dbReference>
<evidence type="ECO:0000313" key="2">
    <source>
        <dbReference type="EMBL" id="MDC8012459.1"/>
    </source>
</evidence>
<dbReference type="AlphaFoldDB" id="A0A9X3YHF3"/>
<accession>A0A9X3YHF3</accession>
<dbReference type="SUPFAM" id="SSF54427">
    <property type="entry name" value="NTF2-like"/>
    <property type="match status" value="1"/>
</dbReference>
<organism evidence="2 3">
    <name type="scientific">Tahibacter soli</name>
    <dbReference type="NCBI Taxonomy" id="2983605"/>
    <lineage>
        <taxon>Bacteria</taxon>
        <taxon>Pseudomonadati</taxon>
        <taxon>Pseudomonadota</taxon>
        <taxon>Gammaproteobacteria</taxon>
        <taxon>Lysobacterales</taxon>
        <taxon>Rhodanobacteraceae</taxon>
        <taxon>Tahibacter</taxon>
    </lineage>
</organism>
<evidence type="ECO:0000313" key="3">
    <source>
        <dbReference type="Proteomes" id="UP001139971"/>
    </source>
</evidence>
<dbReference type="InterPro" id="IPR032710">
    <property type="entry name" value="NTF2-like_dom_sf"/>
</dbReference>
<protein>
    <submittedName>
        <fullName evidence="2">Nuclear transport factor 2 family protein</fullName>
    </submittedName>
</protein>
<name>A0A9X3YHF3_9GAMM</name>
<dbReference type="Pfam" id="PF12680">
    <property type="entry name" value="SnoaL_2"/>
    <property type="match status" value="1"/>
</dbReference>